<proteinExistence type="predicted"/>
<protein>
    <submittedName>
        <fullName evidence="1">Uncharacterized protein</fullName>
    </submittedName>
</protein>
<comment type="caution">
    <text evidence="1">The sequence shown here is derived from an EMBL/GenBank/DDBJ whole genome shotgun (WGS) entry which is preliminary data.</text>
</comment>
<accession>A0A1J5QVG7</accession>
<evidence type="ECO:0000313" key="1">
    <source>
        <dbReference type="EMBL" id="OIQ87298.1"/>
    </source>
</evidence>
<organism evidence="1">
    <name type="scientific">mine drainage metagenome</name>
    <dbReference type="NCBI Taxonomy" id="410659"/>
    <lineage>
        <taxon>unclassified sequences</taxon>
        <taxon>metagenomes</taxon>
        <taxon>ecological metagenomes</taxon>
    </lineage>
</organism>
<name>A0A1J5QVG7_9ZZZZ</name>
<gene>
    <name evidence="1" type="ORF">GALL_308590</name>
</gene>
<reference evidence="1" key="1">
    <citation type="submission" date="2016-10" db="EMBL/GenBank/DDBJ databases">
        <title>Sequence of Gallionella enrichment culture.</title>
        <authorList>
            <person name="Poehlein A."/>
            <person name="Muehling M."/>
            <person name="Daniel R."/>
        </authorList>
    </citation>
    <scope>NUCLEOTIDE SEQUENCE</scope>
</reference>
<dbReference type="EMBL" id="MLJW01000430">
    <property type="protein sequence ID" value="OIQ87298.1"/>
    <property type="molecule type" value="Genomic_DNA"/>
</dbReference>
<sequence>MSAVDTAAANAAFAKVASVGLDRVDLSDVRAAALMVWYGREEPALGSAGGPHLDEAVALVERLSYYNVVPVGRKKSLKRLVQKLRAVANPVGKNANFERNFQRYLGYLQPLQSREFEATMRR</sequence>
<dbReference type="AlphaFoldDB" id="A0A1J5QVG7"/>